<dbReference type="EMBL" id="MGIT01000001">
    <property type="protein sequence ID" value="OGM93374.1"/>
    <property type="molecule type" value="Genomic_DNA"/>
</dbReference>
<keyword evidence="1" id="KW-0472">Membrane</keyword>
<evidence type="ECO:0000256" key="1">
    <source>
        <dbReference type="SAM" id="Phobius"/>
    </source>
</evidence>
<proteinExistence type="predicted"/>
<feature type="transmembrane region" description="Helical" evidence="1">
    <location>
        <begin position="12"/>
        <end position="31"/>
    </location>
</feature>
<gene>
    <name evidence="2" type="ORF">A2372_03250</name>
</gene>
<name>A0A1F8DXV5_9BACT</name>
<evidence type="ECO:0008006" key="4">
    <source>
        <dbReference type="Google" id="ProtNLM"/>
    </source>
</evidence>
<feature type="transmembrane region" description="Helical" evidence="1">
    <location>
        <begin position="43"/>
        <end position="62"/>
    </location>
</feature>
<keyword evidence="1" id="KW-1133">Transmembrane helix</keyword>
<protein>
    <recommendedName>
        <fullName evidence="4">Band 7 domain-containing protein</fullName>
    </recommendedName>
</protein>
<reference evidence="2 3" key="1">
    <citation type="journal article" date="2016" name="Nat. Commun.">
        <title>Thousands of microbial genomes shed light on interconnected biogeochemical processes in an aquifer system.</title>
        <authorList>
            <person name="Anantharaman K."/>
            <person name="Brown C.T."/>
            <person name="Hug L.A."/>
            <person name="Sharon I."/>
            <person name="Castelle C.J."/>
            <person name="Probst A.J."/>
            <person name="Thomas B.C."/>
            <person name="Singh A."/>
            <person name="Wilkins M.J."/>
            <person name="Karaoz U."/>
            <person name="Brodie E.L."/>
            <person name="Williams K.H."/>
            <person name="Hubbard S.S."/>
            <person name="Banfield J.F."/>
        </authorList>
    </citation>
    <scope>NUCLEOTIDE SEQUENCE [LARGE SCALE GENOMIC DNA]</scope>
</reference>
<evidence type="ECO:0000313" key="2">
    <source>
        <dbReference type="EMBL" id="OGM93374.1"/>
    </source>
</evidence>
<organism evidence="2 3">
    <name type="scientific">Candidatus Wolfebacteria bacterium RIFOXYB1_FULL_54_12</name>
    <dbReference type="NCBI Taxonomy" id="1802559"/>
    <lineage>
        <taxon>Bacteria</taxon>
        <taxon>Candidatus Wolfeibacteriota</taxon>
    </lineage>
</organism>
<dbReference type="STRING" id="1802559.A2372_03250"/>
<dbReference type="AlphaFoldDB" id="A0A1F8DXV5"/>
<evidence type="ECO:0000313" key="3">
    <source>
        <dbReference type="Proteomes" id="UP000176422"/>
    </source>
</evidence>
<comment type="caution">
    <text evidence="2">The sequence shown here is derived from an EMBL/GenBank/DDBJ whole genome shotgun (WGS) entry which is preliminary data.</text>
</comment>
<sequence>MYTKRAVARRISAAGLALAAFVLGSIVWISFIPEGDISVRWKGSMVAVVAFAFMAHSILLYAGSFKSLKQACFLSEKGIVDRYITEDVYAREADLRKVKYFWIDLAPMRAVRSMIFAENGNVVRCSVIAAVVPDMTNLQAYVDTYYSSEGIGKNSIVHDALSKLLDQVALDKSILTCEECIGEELRTNLRKHGLAVTYLNWKTKSAERFMN</sequence>
<accession>A0A1F8DXV5</accession>
<dbReference type="Proteomes" id="UP000176422">
    <property type="component" value="Unassembled WGS sequence"/>
</dbReference>
<keyword evidence="1" id="KW-0812">Transmembrane</keyword>